<dbReference type="STRING" id="1797994.A2227_01445"/>
<gene>
    <name evidence="1" type="ORF">A2227_01445</name>
</gene>
<sequence length="117" mass="13413">MERVKPNRDPKYSAREKVSCTGFGGTSDSGIIVGIQWIYHNRLEEWTWGYKIDWENQGPGYTAEFIPEGYLTGDVDTKWKTADKSTPGFNDKMLPYEGKVPESWDGTAKEYWDSVYG</sequence>
<accession>A0A1F5SNK8</accession>
<dbReference type="AlphaFoldDB" id="A0A1F5SNK8"/>
<organism evidence="1 2">
    <name type="scientific">Candidatus Falkowbacteria bacterium RIFOXYA2_FULL_47_19</name>
    <dbReference type="NCBI Taxonomy" id="1797994"/>
    <lineage>
        <taxon>Bacteria</taxon>
        <taxon>Candidatus Falkowiibacteriota</taxon>
    </lineage>
</organism>
<dbReference type="Proteomes" id="UP000178367">
    <property type="component" value="Unassembled WGS sequence"/>
</dbReference>
<comment type="caution">
    <text evidence="1">The sequence shown here is derived from an EMBL/GenBank/DDBJ whole genome shotgun (WGS) entry which is preliminary data.</text>
</comment>
<dbReference type="EMBL" id="MFGB01000003">
    <property type="protein sequence ID" value="OGF28126.1"/>
    <property type="molecule type" value="Genomic_DNA"/>
</dbReference>
<name>A0A1F5SNK8_9BACT</name>
<evidence type="ECO:0000313" key="1">
    <source>
        <dbReference type="EMBL" id="OGF28126.1"/>
    </source>
</evidence>
<protein>
    <submittedName>
        <fullName evidence="1">Uncharacterized protein</fullName>
    </submittedName>
</protein>
<proteinExistence type="predicted"/>
<reference evidence="1 2" key="1">
    <citation type="journal article" date="2016" name="Nat. Commun.">
        <title>Thousands of microbial genomes shed light on interconnected biogeochemical processes in an aquifer system.</title>
        <authorList>
            <person name="Anantharaman K."/>
            <person name="Brown C.T."/>
            <person name="Hug L.A."/>
            <person name="Sharon I."/>
            <person name="Castelle C.J."/>
            <person name="Probst A.J."/>
            <person name="Thomas B.C."/>
            <person name="Singh A."/>
            <person name="Wilkins M.J."/>
            <person name="Karaoz U."/>
            <person name="Brodie E.L."/>
            <person name="Williams K.H."/>
            <person name="Hubbard S.S."/>
            <person name="Banfield J.F."/>
        </authorList>
    </citation>
    <scope>NUCLEOTIDE SEQUENCE [LARGE SCALE GENOMIC DNA]</scope>
</reference>
<evidence type="ECO:0000313" key="2">
    <source>
        <dbReference type="Proteomes" id="UP000178367"/>
    </source>
</evidence>